<accession>A0A017SA80</accession>
<keyword evidence="2" id="KW-1185">Reference proteome</keyword>
<dbReference type="STRING" id="1388766.A0A017SA80"/>
<dbReference type="AlphaFoldDB" id="A0A017SA80"/>
<name>A0A017SA80_ASPRC</name>
<sequence>CRFEKLSPNDLIFEKSRYLQSNPTNNTIFVGSCVRHVPLSREKPELIEDALNRGSTLIERFCAGILMLTYWQTGTRITDRFTVIDRNSSSIIMRGNL</sequence>
<reference evidence="2" key="1">
    <citation type="journal article" date="2014" name="Nat. Commun.">
        <title>Genomic adaptations of the halophilic Dead Sea filamentous fungus Eurotium rubrum.</title>
        <authorList>
            <person name="Kis-Papo T."/>
            <person name="Weig A.R."/>
            <person name="Riley R."/>
            <person name="Persoh D."/>
            <person name="Salamov A."/>
            <person name="Sun H."/>
            <person name="Lipzen A."/>
            <person name="Wasser S.P."/>
            <person name="Rambold G."/>
            <person name="Grigoriev I.V."/>
            <person name="Nevo E."/>
        </authorList>
    </citation>
    <scope>NUCLEOTIDE SEQUENCE [LARGE SCALE GENOMIC DNA]</scope>
    <source>
        <strain evidence="2">CBS 135680</strain>
    </source>
</reference>
<organism evidence="1 2">
    <name type="scientific">Aspergillus ruber (strain CBS 135680)</name>
    <dbReference type="NCBI Taxonomy" id="1388766"/>
    <lineage>
        <taxon>Eukaryota</taxon>
        <taxon>Fungi</taxon>
        <taxon>Dikarya</taxon>
        <taxon>Ascomycota</taxon>
        <taxon>Pezizomycotina</taxon>
        <taxon>Eurotiomycetes</taxon>
        <taxon>Eurotiomycetidae</taxon>
        <taxon>Eurotiales</taxon>
        <taxon>Aspergillaceae</taxon>
        <taxon>Aspergillus</taxon>
        <taxon>Aspergillus subgen. Aspergillus</taxon>
    </lineage>
</organism>
<proteinExistence type="predicted"/>
<feature type="non-terminal residue" evidence="1">
    <location>
        <position position="1"/>
    </location>
</feature>
<evidence type="ECO:0000313" key="1">
    <source>
        <dbReference type="EMBL" id="EYE93070.1"/>
    </source>
</evidence>
<dbReference type="HOGENOM" id="CLU_2352202_0_0_1"/>
<dbReference type="Proteomes" id="UP000019804">
    <property type="component" value="Unassembled WGS sequence"/>
</dbReference>
<dbReference type="GeneID" id="63702527"/>
<evidence type="ECO:0000313" key="2">
    <source>
        <dbReference type="Proteomes" id="UP000019804"/>
    </source>
</evidence>
<dbReference type="EMBL" id="KK088433">
    <property type="protein sequence ID" value="EYE93070.1"/>
    <property type="molecule type" value="Genomic_DNA"/>
</dbReference>
<dbReference type="OrthoDB" id="4436466at2759"/>
<dbReference type="RefSeq" id="XP_040636758.1">
    <property type="nucleotide sequence ID" value="XM_040787403.1"/>
</dbReference>
<gene>
    <name evidence="1" type="ORF">EURHEDRAFT_542270</name>
</gene>
<protein>
    <submittedName>
        <fullName evidence="1">Uncharacterized protein</fullName>
    </submittedName>
</protein>